<protein>
    <submittedName>
        <fullName evidence="1">Uncharacterized protein</fullName>
    </submittedName>
</protein>
<dbReference type="RefSeq" id="WP_241433151.1">
    <property type="nucleotide sequence ID" value="NZ_AODE01000020.1"/>
</dbReference>
<proteinExistence type="predicted"/>
<comment type="caution">
    <text evidence="1">The sequence shown here is derived from an EMBL/GenBank/DDBJ whole genome shotgun (WGS) entry which is preliminary data.</text>
</comment>
<sequence length="91" mass="10425">MKYAYITSGTEHYLRQILSDNPTRDITLLQNFGDSILLEETAEPTVFKEGTAYRINKALATLEATAPSHSNTYIYVLKKFLFSRNYTNPSR</sequence>
<reference evidence="1 2" key="1">
    <citation type="journal article" date="2014" name="Int. J. Syst. Evol. Microbiol.">
        <title>Listeria floridensis sp. nov., Listeria aquatica sp. nov., Listeria cornellensis sp. nov., Listeria riparia sp. nov. and Listeria grandensis sp. nov., from agricultural and natural environments.</title>
        <authorList>
            <person name="den Bakker H.C."/>
            <person name="Warchocki S."/>
            <person name="Wright E.M."/>
            <person name="Allred A.F."/>
            <person name="Ahlstrom C."/>
            <person name="Manuel C.S."/>
            <person name="Stasiewicz M.J."/>
            <person name="Burrell A."/>
            <person name="Roof S."/>
            <person name="Strawn L."/>
            <person name="Fortes E.D."/>
            <person name="Nightingale K.K."/>
            <person name="Kephart D."/>
            <person name="Wiedmann M."/>
        </authorList>
    </citation>
    <scope>NUCLEOTIDE SEQUENCE [LARGE SCALE GENOMIC DNA]</scope>
    <source>
        <strain evidence="2">FSL F6-969</strain>
    </source>
</reference>
<dbReference type="EMBL" id="AODE01000020">
    <property type="protein sequence ID" value="EUJ29109.1"/>
    <property type="molecule type" value="Genomic_DNA"/>
</dbReference>
<dbReference type="STRING" id="1265820.PCORN_11582"/>
<dbReference type="AlphaFoldDB" id="W7BQR1"/>
<keyword evidence="2" id="KW-1185">Reference proteome</keyword>
<evidence type="ECO:0000313" key="2">
    <source>
        <dbReference type="Proteomes" id="UP000019254"/>
    </source>
</evidence>
<gene>
    <name evidence="1" type="ORF">PCORN_11582</name>
</gene>
<name>W7BQR1_9LIST</name>
<dbReference type="Proteomes" id="UP000019254">
    <property type="component" value="Unassembled WGS sequence"/>
</dbReference>
<accession>W7BQR1</accession>
<organism evidence="1 2">
    <name type="scientific">Listeria cornellensis FSL F6-0969</name>
    <dbReference type="NCBI Taxonomy" id="1265820"/>
    <lineage>
        <taxon>Bacteria</taxon>
        <taxon>Bacillati</taxon>
        <taxon>Bacillota</taxon>
        <taxon>Bacilli</taxon>
        <taxon>Bacillales</taxon>
        <taxon>Listeriaceae</taxon>
        <taxon>Listeria</taxon>
    </lineage>
</organism>
<dbReference type="PATRIC" id="fig|1265820.5.peg.2278"/>
<dbReference type="Gene3D" id="3.30.70.100">
    <property type="match status" value="1"/>
</dbReference>
<evidence type="ECO:0000313" key="1">
    <source>
        <dbReference type="EMBL" id="EUJ29109.1"/>
    </source>
</evidence>